<dbReference type="InterPro" id="IPR013681">
    <property type="entry name" value="Myelin_TF"/>
</dbReference>
<dbReference type="SUPFAM" id="SSF103637">
    <property type="entry name" value="CCHHC domain"/>
    <property type="match status" value="7"/>
</dbReference>
<feature type="compositionally biased region" description="Polar residues" evidence="12">
    <location>
        <begin position="352"/>
        <end position="365"/>
    </location>
</feature>
<keyword evidence="5" id="KW-0863">Zinc-finger</keyword>
<evidence type="ECO:0000256" key="9">
    <source>
        <dbReference type="ARBA" id="ARBA00023163"/>
    </source>
</evidence>
<keyword evidence="10" id="KW-0539">Nucleus</keyword>
<dbReference type="GO" id="GO:0007399">
    <property type="term" value="P:nervous system development"/>
    <property type="evidence" value="ECO:0007669"/>
    <property type="project" value="UniProtKB-KW"/>
</dbReference>
<evidence type="ECO:0000256" key="5">
    <source>
        <dbReference type="ARBA" id="ARBA00022771"/>
    </source>
</evidence>
<dbReference type="FunFam" id="4.10.320.30:FF:000001">
    <property type="entry name" value="Myelin transcription factor 1-like, a"/>
    <property type="match status" value="5"/>
</dbReference>
<feature type="region of interest" description="Disordered" evidence="12">
    <location>
        <begin position="196"/>
        <end position="262"/>
    </location>
</feature>
<evidence type="ECO:0000259" key="13">
    <source>
        <dbReference type="Pfam" id="PF08474"/>
    </source>
</evidence>
<dbReference type="Proteomes" id="UP001318040">
    <property type="component" value="Chromosome 3"/>
</dbReference>
<dbReference type="GO" id="GO:0005634">
    <property type="term" value="C:nucleus"/>
    <property type="evidence" value="ECO:0007669"/>
    <property type="project" value="UniProtKB-SubCell"/>
</dbReference>
<keyword evidence="4" id="KW-0677">Repeat</keyword>
<gene>
    <name evidence="15 16" type="primary">LOC116951355</name>
</gene>
<feature type="compositionally biased region" description="Basic and acidic residues" evidence="12">
    <location>
        <begin position="379"/>
        <end position="401"/>
    </location>
</feature>
<evidence type="ECO:0000256" key="10">
    <source>
        <dbReference type="ARBA" id="ARBA00023242"/>
    </source>
</evidence>
<feature type="region of interest" description="Disordered" evidence="12">
    <location>
        <begin position="290"/>
        <end position="321"/>
    </location>
</feature>
<dbReference type="PANTHER" id="PTHR10816">
    <property type="entry name" value="MYELIN TRANSCRIPTION FACTOR 1-RELATED"/>
    <property type="match status" value="1"/>
</dbReference>
<dbReference type="GeneID" id="116951355"/>
<evidence type="ECO:0000256" key="8">
    <source>
        <dbReference type="ARBA" id="ARBA00023125"/>
    </source>
</evidence>
<dbReference type="PANTHER" id="PTHR10816:SF15">
    <property type="entry name" value="MYELIN TRANSCRIPTION FACTOR 1-LIKE PROTEIN"/>
    <property type="match status" value="1"/>
</dbReference>
<comment type="subcellular location">
    <subcellularLocation>
        <location evidence="1">Nucleus</location>
    </subcellularLocation>
</comment>
<sequence length="1221" mass="133855">MLMMEFGAGVRRYYTQPKGLVVEPTDYFSCPPYNCDTGGHLGGKLFSRHRSSYGCPLPKKRRSMDKAVVAAPPPGKRRYRLLKLNGSAQEEFFEVEEEPEESDRGDATLETERQDDRQGEEEEEEAGRRVGGDGSVEECVKTNYHDESGNRSVLAVTQLDDVRDDSNPDEYGNYEELVAKSLLNLGKIAEEVANSAMNERRGSTGSSSDSEDSQDSDWRSHNHLTALEADTQGNRGFYSEQEKPGENFQIPADGRDGGGRDEVEDSVCLSSLECLRNQCYDLARKLSEYSQQEDERPHPGPATDDNADAYNGSSSSISVSSNVCENPLSVQTQEHGCSDMVNLLKLEEQLNSKSPTFEISPSMGGSTARDDESEINDIDCERDSEYEEHERDGCGLDNRSDDSDDCEEGEDEDSTSSDSTDHSDEFDLVKGNLCLLEKAIALEKERSKVTKSKHTAEGHVKYSRKGSREPKYGAKAAGRMKSAESHNRKTYHSKGKPEESRGTPTQNCGEHTNATEKRRQDLRGDRRESKCPTPGCDGTGHATGLYPHHRSLSGCPHKDRVPPEILALHENVLKCPTPGCNGRGHVNSNRNSHRSLSGCPIAAAEKLAKTHHVKQQPSSEGLKSSPRSDRVLRPMCYVKQLDIPGYGERTNVSPVTPRSNLTKELEKYSESVYEYPTFDVPDFGKCAVLSKGPERESSPLTYTGDHYVKPLASCSPADSGYPPSCSQPASFDYIHDDEAAHMAATAIINLSTRCWESPQPLFSRSQELTPTQSQPLDMGERGSMELGLSQNRELVGGGGGSSLVGSPSPYSLHSPGASLLGGGGRACLLADAHNPWDTPGDYPPHTGRPMEAEPQKEVEDLPDFMEERRYSREISLRGPKVKNGHCKDGKKEIIACPTPGCDGSGHVTGNYASHRSLSGCPLADKNIRSIITSNTQELKCPTPGCDGSGHISGNYASHRRVKIFHNTYGQNIHQKATLLSNTTTREGCPVPGCDGQGHVTGKYVSHRSASGCPIATKRQHERFLSGPQVVPWKASKGDGVSCPTPGCDGSGHAYGSFLTHRSLSGCPRATFAMKKAKLSGEEMMTIKLRASNGIENDEEVKHLYEEIKDLGESNSHVEVEMIKLRTQITSLEDNLKSSQEKNSRMEGQSETLLSELSSLSQTLISSLSGVRLPSMDPINEQNFDTYVTKLTDVYSNQEHYHNPENKNLLDSIKQAVKGIQV</sequence>
<keyword evidence="7" id="KW-0805">Transcription regulation</keyword>
<feature type="region of interest" description="Disordered" evidence="12">
    <location>
        <begin position="91"/>
        <end position="137"/>
    </location>
</feature>
<dbReference type="PROSITE" id="PS50890">
    <property type="entry name" value="PUA"/>
    <property type="match status" value="1"/>
</dbReference>
<feature type="compositionally biased region" description="Basic and acidic residues" evidence="12">
    <location>
        <begin position="102"/>
        <end position="117"/>
    </location>
</feature>
<keyword evidence="8" id="KW-0238">DNA-binding</keyword>
<evidence type="ECO:0000256" key="6">
    <source>
        <dbReference type="ARBA" id="ARBA00022833"/>
    </source>
</evidence>
<dbReference type="GO" id="GO:0000978">
    <property type="term" value="F:RNA polymerase II cis-regulatory region sequence-specific DNA binding"/>
    <property type="evidence" value="ECO:0007669"/>
    <property type="project" value="TreeGrafter"/>
</dbReference>
<comment type="similarity">
    <text evidence="2">Belongs to the MYT1 family.</text>
</comment>
<evidence type="ECO:0000256" key="4">
    <source>
        <dbReference type="ARBA" id="ARBA00022737"/>
    </source>
</evidence>
<feature type="compositionally biased region" description="Acidic residues" evidence="12">
    <location>
        <begin position="402"/>
        <end position="415"/>
    </location>
</feature>
<dbReference type="GO" id="GO:0030154">
    <property type="term" value="P:cell differentiation"/>
    <property type="evidence" value="ECO:0007669"/>
    <property type="project" value="UniProtKB-KW"/>
</dbReference>
<evidence type="ECO:0000256" key="11">
    <source>
        <dbReference type="SAM" id="Coils"/>
    </source>
</evidence>
<dbReference type="KEGG" id="pmrn:116951355"/>
<dbReference type="GO" id="GO:0008270">
    <property type="term" value="F:zinc ion binding"/>
    <property type="evidence" value="ECO:0007669"/>
    <property type="project" value="UniProtKB-KW"/>
</dbReference>
<name>A0AAJ7TY86_PETMA</name>
<accession>A0AAJ7TY86</accession>
<feature type="region of interest" description="Disordered" evidence="12">
    <location>
        <begin position="352"/>
        <end position="426"/>
    </location>
</feature>
<keyword evidence="9" id="KW-0804">Transcription</keyword>
<proteinExistence type="inferred from homology"/>
<feature type="compositionally biased region" description="Acidic residues" evidence="12">
    <location>
        <begin position="91"/>
        <end position="101"/>
    </location>
</feature>
<feature type="region of interest" description="Disordered" evidence="12">
    <location>
        <begin position="447"/>
        <end position="542"/>
    </location>
</feature>
<evidence type="ECO:0000256" key="3">
    <source>
        <dbReference type="ARBA" id="ARBA00022723"/>
    </source>
</evidence>
<protein>
    <submittedName>
        <fullName evidence="15 16">Myelin transcription factor 1-like protein isoform X1</fullName>
    </submittedName>
</protein>
<evidence type="ECO:0000256" key="1">
    <source>
        <dbReference type="ARBA" id="ARBA00004123"/>
    </source>
</evidence>
<reference evidence="15 16" key="1">
    <citation type="submission" date="2025-04" db="UniProtKB">
        <authorList>
            <consortium name="RefSeq"/>
        </authorList>
    </citation>
    <scope>IDENTIFICATION</scope>
    <source>
        <tissue evidence="15 16">Sperm</tissue>
    </source>
</reference>
<feature type="compositionally biased region" description="Polar residues" evidence="12">
    <location>
        <begin position="502"/>
        <end position="512"/>
    </location>
</feature>
<dbReference type="Gene3D" id="4.10.320.30">
    <property type="match status" value="6"/>
</dbReference>
<feature type="domain" description="Myelin transcription factor 1" evidence="13">
    <location>
        <begin position="649"/>
        <end position="886"/>
    </location>
</feature>
<feature type="region of interest" description="Disordered" evidence="12">
    <location>
        <begin position="607"/>
        <end position="627"/>
    </location>
</feature>
<dbReference type="InterPro" id="IPR002515">
    <property type="entry name" value="Znf_C2H2C"/>
</dbReference>
<dbReference type="Pfam" id="PF08474">
    <property type="entry name" value="MYT1"/>
    <property type="match status" value="1"/>
</dbReference>
<evidence type="ECO:0000313" key="14">
    <source>
        <dbReference type="Proteomes" id="UP001318040"/>
    </source>
</evidence>
<feature type="compositionally biased region" description="Basic and acidic residues" evidence="12">
    <location>
        <begin position="447"/>
        <end position="472"/>
    </location>
</feature>
<keyword evidence="11" id="KW-0175">Coiled coil</keyword>
<dbReference type="RefSeq" id="XP_032825779.1">
    <property type="nucleotide sequence ID" value="XM_032969888.1"/>
</dbReference>
<keyword evidence="3" id="KW-0479">Metal-binding</keyword>
<evidence type="ECO:0000256" key="7">
    <source>
        <dbReference type="ARBA" id="ARBA00023015"/>
    </source>
</evidence>
<evidence type="ECO:0000256" key="12">
    <source>
        <dbReference type="SAM" id="MobiDB-lite"/>
    </source>
</evidence>
<dbReference type="InterPro" id="IPR036060">
    <property type="entry name" value="Znf_C2H2C_sf"/>
</dbReference>
<dbReference type="GO" id="GO:0000981">
    <property type="term" value="F:DNA-binding transcription factor activity, RNA polymerase II-specific"/>
    <property type="evidence" value="ECO:0007669"/>
    <property type="project" value="TreeGrafter"/>
</dbReference>
<evidence type="ECO:0000256" key="2">
    <source>
        <dbReference type="ARBA" id="ARBA00010194"/>
    </source>
</evidence>
<dbReference type="RefSeq" id="XP_032825786.1">
    <property type="nucleotide sequence ID" value="XM_032969895.1"/>
</dbReference>
<keyword evidence="6" id="KW-0862">Zinc</keyword>
<feature type="coiled-coil region" evidence="11">
    <location>
        <begin position="1121"/>
        <end position="1148"/>
    </location>
</feature>
<feature type="compositionally biased region" description="Basic and acidic residues" evidence="12">
    <location>
        <begin position="513"/>
        <end position="530"/>
    </location>
</feature>
<keyword evidence="14" id="KW-1185">Reference proteome</keyword>
<evidence type="ECO:0000313" key="15">
    <source>
        <dbReference type="RefSeq" id="XP_032825779.1"/>
    </source>
</evidence>
<dbReference type="Pfam" id="PF01530">
    <property type="entry name" value="zf-C2HC"/>
    <property type="match status" value="6"/>
</dbReference>
<organism evidence="14 15">
    <name type="scientific">Petromyzon marinus</name>
    <name type="common">Sea lamprey</name>
    <dbReference type="NCBI Taxonomy" id="7757"/>
    <lineage>
        <taxon>Eukaryota</taxon>
        <taxon>Metazoa</taxon>
        <taxon>Chordata</taxon>
        <taxon>Craniata</taxon>
        <taxon>Vertebrata</taxon>
        <taxon>Cyclostomata</taxon>
        <taxon>Hyperoartia</taxon>
        <taxon>Petromyzontiformes</taxon>
        <taxon>Petromyzontidae</taxon>
        <taxon>Petromyzon</taxon>
    </lineage>
</organism>
<dbReference type="PROSITE" id="PS51802">
    <property type="entry name" value="ZF_CCHHC"/>
    <property type="match status" value="7"/>
</dbReference>
<evidence type="ECO:0000313" key="16">
    <source>
        <dbReference type="RefSeq" id="XP_032825786.1"/>
    </source>
</evidence>
<dbReference type="AlphaFoldDB" id="A0AAJ7TY86"/>